<dbReference type="EMBL" id="JADIMV010000031">
    <property type="protein sequence ID" value="MBO8439346.1"/>
    <property type="molecule type" value="Genomic_DNA"/>
</dbReference>
<dbReference type="Proteomes" id="UP000712007">
    <property type="component" value="Unassembled WGS sequence"/>
</dbReference>
<evidence type="ECO:0000313" key="3">
    <source>
        <dbReference type="Proteomes" id="UP000712007"/>
    </source>
</evidence>
<dbReference type="Gene3D" id="3.60.110.10">
    <property type="entry name" value="Carbon-nitrogen hydrolase"/>
    <property type="match status" value="1"/>
</dbReference>
<dbReference type="GO" id="GO:0106008">
    <property type="term" value="F:2-oxoglutaramate amidase activity"/>
    <property type="evidence" value="ECO:0007669"/>
    <property type="project" value="TreeGrafter"/>
</dbReference>
<dbReference type="AlphaFoldDB" id="A0A940DJ49"/>
<dbReference type="InterPro" id="IPR036526">
    <property type="entry name" value="C-N_Hydrolase_sf"/>
</dbReference>
<protein>
    <submittedName>
        <fullName evidence="2">Nitrilase family protein</fullName>
    </submittedName>
</protein>
<feature type="domain" description="CN hydrolase" evidence="1">
    <location>
        <begin position="1"/>
        <end position="234"/>
    </location>
</feature>
<dbReference type="InterPro" id="IPR003010">
    <property type="entry name" value="C-N_Hydrolase"/>
</dbReference>
<dbReference type="Pfam" id="PF00795">
    <property type="entry name" value="CN_hydrolase"/>
    <property type="match status" value="1"/>
</dbReference>
<name>A0A940DJ49_9BACT</name>
<dbReference type="PANTHER" id="PTHR47799:SF1">
    <property type="entry name" value="OMEGA-AMIDASE YAFV"/>
    <property type="match status" value="1"/>
</dbReference>
<dbReference type="SUPFAM" id="SSF56317">
    <property type="entry name" value="Carbon-nitrogen hydrolase"/>
    <property type="match status" value="1"/>
</dbReference>
<accession>A0A940DJ49</accession>
<evidence type="ECO:0000313" key="2">
    <source>
        <dbReference type="EMBL" id="MBO8439346.1"/>
    </source>
</evidence>
<dbReference type="PROSITE" id="PS50263">
    <property type="entry name" value="CN_HYDROLASE"/>
    <property type="match status" value="1"/>
</dbReference>
<reference evidence="2" key="2">
    <citation type="journal article" date="2021" name="PeerJ">
        <title>Extensive microbial diversity within the chicken gut microbiome revealed by metagenomics and culture.</title>
        <authorList>
            <person name="Gilroy R."/>
            <person name="Ravi A."/>
            <person name="Getino M."/>
            <person name="Pursley I."/>
            <person name="Horton D.L."/>
            <person name="Alikhan N.F."/>
            <person name="Baker D."/>
            <person name="Gharbi K."/>
            <person name="Hall N."/>
            <person name="Watson M."/>
            <person name="Adriaenssens E.M."/>
            <person name="Foster-Nyarko E."/>
            <person name="Jarju S."/>
            <person name="Secka A."/>
            <person name="Antonio M."/>
            <person name="Oren A."/>
            <person name="Chaudhuri R.R."/>
            <person name="La Ragione R."/>
            <person name="Hildebrand F."/>
            <person name="Pallen M.J."/>
        </authorList>
    </citation>
    <scope>NUCLEOTIDE SEQUENCE</scope>
    <source>
        <strain evidence="2">3924</strain>
    </source>
</reference>
<gene>
    <name evidence="2" type="ORF">IAC51_01705</name>
</gene>
<proteinExistence type="predicted"/>
<organism evidence="2 3">
    <name type="scientific">Candidatus Aphodosoma intestinipullorum</name>
    <dbReference type="NCBI Taxonomy" id="2840674"/>
    <lineage>
        <taxon>Bacteria</taxon>
        <taxon>Pseudomonadati</taxon>
        <taxon>Bacteroidota</taxon>
        <taxon>Bacteroidia</taxon>
        <taxon>Bacteroidales</taxon>
        <taxon>Candidatus Aphodosoma</taxon>
    </lineage>
</organism>
<dbReference type="PANTHER" id="PTHR47799">
    <property type="entry name" value="OMEGA-AMIDASE YAFV"/>
    <property type="match status" value="1"/>
</dbReference>
<reference evidence="2" key="1">
    <citation type="submission" date="2020-10" db="EMBL/GenBank/DDBJ databases">
        <authorList>
            <person name="Gilroy R."/>
        </authorList>
    </citation>
    <scope>NUCLEOTIDE SEQUENCE</scope>
    <source>
        <strain evidence="2">3924</strain>
    </source>
</reference>
<sequence>MRVTLVQQEIVWGDKERNLRVFGAIAEGLYGRTDLIVLPEMFSTGFSVDKPELAESTDGEAIRAVKRWARDGGYAVAGSFMASDGDRAYNRGFFCTPDGRIEFADKRHLFIGDEQKFFTPGDRHLDVEYKGVKFRVLICFDLRFPVWSRNMTGDDYDVLIYTANWPKDRIEAWNALTVARAMENQAYVIGVNAIGTDSYSVQHNGHSVLLDPRGKRLLEFDEWESGVRTGEIDMAYLEKVRNRLPFWKSADKFEIIG</sequence>
<evidence type="ECO:0000259" key="1">
    <source>
        <dbReference type="PROSITE" id="PS50263"/>
    </source>
</evidence>
<dbReference type="GO" id="GO:0050152">
    <property type="term" value="F:omega-amidase activity"/>
    <property type="evidence" value="ECO:0007669"/>
    <property type="project" value="TreeGrafter"/>
</dbReference>
<comment type="caution">
    <text evidence="2">The sequence shown here is derived from an EMBL/GenBank/DDBJ whole genome shotgun (WGS) entry which is preliminary data.</text>
</comment>
<dbReference type="InterPro" id="IPR052737">
    <property type="entry name" value="Omega-amidase_YafV"/>
</dbReference>